<dbReference type="Gene3D" id="3.80.10.10">
    <property type="entry name" value="Ribonuclease Inhibitor"/>
    <property type="match status" value="1"/>
</dbReference>
<proteinExistence type="predicted"/>
<organism evidence="1 2">
    <name type="scientific">Pterulicium gracile</name>
    <dbReference type="NCBI Taxonomy" id="1884261"/>
    <lineage>
        <taxon>Eukaryota</taxon>
        <taxon>Fungi</taxon>
        <taxon>Dikarya</taxon>
        <taxon>Basidiomycota</taxon>
        <taxon>Agaricomycotina</taxon>
        <taxon>Agaricomycetes</taxon>
        <taxon>Agaricomycetidae</taxon>
        <taxon>Agaricales</taxon>
        <taxon>Pleurotineae</taxon>
        <taxon>Pterulaceae</taxon>
        <taxon>Pterulicium</taxon>
    </lineage>
</organism>
<keyword evidence="2" id="KW-1185">Reference proteome</keyword>
<evidence type="ECO:0000313" key="1">
    <source>
        <dbReference type="EMBL" id="TFL02539.1"/>
    </source>
</evidence>
<evidence type="ECO:0008006" key="3">
    <source>
        <dbReference type="Google" id="ProtNLM"/>
    </source>
</evidence>
<name>A0A5C3QQG0_9AGAR</name>
<dbReference type="OrthoDB" id="3162794at2759"/>
<dbReference type="AlphaFoldDB" id="A0A5C3QQG0"/>
<evidence type="ECO:0000313" key="2">
    <source>
        <dbReference type="Proteomes" id="UP000305067"/>
    </source>
</evidence>
<sequence>MPRLRLRTLLRRLTHKLISKTLRPRTKHKHATGPAGSNFCKLPAELLFAICSLLSLRDVRNLGLTSSGVRLTVLPVLFRVIHVENQETFNALLSCPNITRHLQEFKITCLSKYSQRRRTWISSSGQDHERVERIMSEKMVSAAHTGALRLHFLRRLEWNAITAPADIFWRVVSTSCPCLKEIAIQVDEPPKGQSSLWKLKRLTSFSLTIWDPKAGAKEGLSPAMWEMLVTHCPDLRYLAIQGAEGSSLDCTPAFRGRWASLQRLAVSSGVYNDELVHFLRFHTKLQHLDIAWIGTEEHRTSTEATEQQASKHLIPLPVLRTFVGNIHFASKIISSPEDIRILDVSYTLLLPRLLPSLRPFLSSFTFLTSLAIGLRFEGTQDSVSIFSVLAASCAHLTFFHVICIPVLPMHRLEELASELQCLPFLRILQLSEQKYGRYDELMSDTAGRIALNNPQLTEVRIVWITTPLSKEQYTQFGTYHVVLNERGDPARLLANEVQTRRRSSKRRWRQFRYNITARRALWETTSTSVGSSIIYGLPGFMI</sequence>
<reference evidence="1 2" key="1">
    <citation type="journal article" date="2019" name="Nat. Ecol. Evol.">
        <title>Megaphylogeny resolves global patterns of mushroom evolution.</title>
        <authorList>
            <person name="Varga T."/>
            <person name="Krizsan K."/>
            <person name="Foldi C."/>
            <person name="Dima B."/>
            <person name="Sanchez-Garcia M."/>
            <person name="Sanchez-Ramirez S."/>
            <person name="Szollosi G.J."/>
            <person name="Szarkandi J.G."/>
            <person name="Papp V."/>
            <person name="Albert L."/>
            <person name="Andreopoulos W."/>
            <person name="Angelini C."/>
            <person name="Antonin V."/>
            <person name="Barry K.W."/>
            <person name="Bougher N.L."/>
            <person name="Buchanan P."/>
            <person name="Buyck B."/>
            <person name="Bense V."/>
            <person name="Catcheside P."/>
            <person name="Chovatia M."/>
            <person name="Cooper J."/>
            <person name="Damon W."/>
            <person name="Desjardin D."/>
            <person name="Finy P."/>
            <person name="Geml J."/>
            <person name="Haridas S."/>
            <person name="Hughes K."/>
            <person name="Justo A."/>
            <person name="Karasinski D."/>
            <person name="Kautmanova I."/>
            <person name="Kiss B."/>
            <person name="Kocsube S."/>
            <person name="Kotiranta H."/>
            <person name="LaButti K.M."/>
            <person name="Lechner B.E."/>
            <person name="Liimatainen K."/>
            <person name="Lipzen A."/>
            <person name="Lukacs Z."/>
            <person name="Mihaltcheva S."/>
            <person name="Morgado L.N."/>
            <person name="Niskanen T."/>
            <person name="Noordeloos M.E."/>
            <person name="Ohm R.A."/>
            <person name="Ortiz-Santana B."/>
            <person name="Ovrebo C."/>
            <person name="Racz N."/>
            <person name="Riley R."/>
            <person name="Savchenko A."/>
            <person name="Shiryaev A."/>
            <person name="Soop K."/>
            <person name="Spirin V."/>
            <person name="Szebenyi C."/>
            <person name="Tomsovsky M."/>
            <person name="Tulloss R.E."/>
            <person name="Uehling J."/>
            <person name="Grigoriev I.V."/>
            <person name="Vagvolgyi C."/>
            <person name="Papp T."/>
            <person name="Martin F.M."/>
            <person name="Miettinen O."/>
            <person name="Hibbett D.S."/>
            <person name="Nagy L.G."/>
        </authorList>
    </citation>
    <scope>NUCLEOTIDE SEQUENCE [LARGE SCALE GENOMIC DNA]</scope>
    <source>
        <strain evidence="1 2">CBS 309.79</strain>
    </source>
</reference>
<gene>
    <name evidence="1" type="ORF">BDV98DRAFT_565987</name>
</gene>
<protein>
    <recommendedName>
        <fullName evidence="3">F-box domain-containing protein</fullName>
    </recommendedName>
</protein>
<dbReference type="InterPro" id="IPR032675">
    <property type="entry name" value="LRR_dom_sf"/>
</dbReference>
<dbReference type="EMBL" id="ML178822">
    <property type="protein sequence ID" value="TFL02539.1"/>
    <property type="molecule type" value="Genomic_DNA"/>
</dbReference>
<dbReference type="SUPFAM" id="SSF52047">
    <property type="entry name" value="RNI-like"/>
    <property type="match status" value="1"/>
</dbReference>
<dbReference type="Proteomes" id="UP000305067">
    <property type="component" value="Unassembled WGS sequence"/>
</dbReference>
<accession>A0A5C3QQG0</accession>